<evidence type="ECO:0000313" key="3">
    <source>
        <dbReference type="Proteomes" id="UP000054937"/>
    </source>
</evidence>
<gene>
    <name evidence="2" type="ORF">PPERSA_01550</name>
</gene>
<dbReference type="InterPro" id="IPR035892">
    <property type="entry name" value="C2_domain_sf"/>
</dbReference>
<comment type="caution">
    <text evidence="2">The sequence shown here is derived from an EMBL/GenBank/DDBJ whole genome shotgun (WGS) entry which is preliminary data.</text>
</comment>
<dbReference type="GO" id="GO:0071277">
    <property type="term" value="P:cellular response to calcium ion"/>
    <property type="evidence" value="ECO:0007669"/>
    <property type="project" value="TreeGrafter"/>
</dbReference>
<organism evidence="2 3">
    <name type="scientific">Pseudocohnilembus persalinus</name>
    <name type="common">Ciliate</name>
    <dbReference type="NCBI Taxonomy" id="266149"/>
    <lineage>
        <taxon>Eukaryota</taxon>
        <taxon>Sar</taxon>
        <taxon>Alveolata</taxon>
        <taxon>Ciliophora</taxon>
        <taxon>Intramacronucleata</taxon>
        <taxon>Oligohymenophorea</taxon>
        <taxon>Scuticociliatia</taxon>
        <taxon>Philasterida</taxon>
        <taxon>Pseudocohnilembidae</taxon>
        <taxon>Pseudocohnilembus</taxon>
    </lineage>
</organism>
<dbReference type="InParanoid" id="A0A0V0QI05"/>
<reference evidence="2 3" key="1">
    <citation type="journal article" date="2015" name="Sci. Rep.">
        <title>Genome of the facultative scuticociliatosis pathogen Pseudocohnilembus persalinus provides insight into its virulence through horizontal gene transfer.</title>
        <authorList>
            <person name="Xiong J."/>
            <person name="Wang G."/>
            <person name="Cheng J."/>
            <person name="Tian M."/>
            <person name="Pan X."/>
            <person name="Warren A."/>
            <person name="Jiang C."/>
            <person name="Yuan D."/>
            <person name="Miao W."/>
        </authorList>
    </citation>
    <scope>NUCLEOTIDE SEQUENCE [LARGE SCALE GENOMIC DNA]</scope>
    <source>
        <strain evidence="2">36N120E</strain>
    </source>
</reference>
<dbReference type="AlphaFoldDB" id="A0A0V0QI05"/>
<dbReference type="EMBL" id="LDAU01000166">
    <property type="protein sequence ID" value="KRX01680.1"/>
    <property type="molecule type" value="Genomic_DNA"/>
</dbReference>
<dbReference type="SMART" id="SM00239">
    <property type="entry name" value="C2"/>
    <property type="match status" value="1"/>
</dbReference>
<dbReference type="Proteomes" id="UP000054937">
    <property type="component" value="Unassembled WGS sequence"/>
</dbReference>
<dbReference type="PANTHER" id="PTHR10857:SF106">
    <property type="entry name" value="C2 DOMAIN-CONTAINING PROTEIN"/>
    <property type="match status" value="1"/>
</dbReference>
<dbReference type="InterPro" id="IPR045052">
    <property type="entry name" value="Copine"/>
</dbReference>
<protein>
    <submittedName>
        <fullName evidence="2">C2 domain</fullName>
    </submittedName>
</protein>
<evidence type="ECO:0000313" key="2">
    <source>
        <dbReference type="EMBL" id="KRX01680.1"/>
    </source>
</evidence>
<sequence>MQYQSPIKYRLPSVKQVIQPSRNKQQTIPKIDKKIKNLTDADVPSVQKDYEKLEKILQNKKYEPIMEKFNKGCTSDGNCKCKICFKKEYQNIKDIQVKTIEVDDNQKRINFYDQEPIELYVAIRNLTNLDGDFSKSSPFVCLQVYNEDKEQWESEGQWEGEEYGENKEERKTEIKRKNLNPNFKKNFLIIYQKNQEQKLKFIVKDSGNNNAVIGEMNCTLKNIIEDDEDQQVIFDILGSDGQIHGKMIVKSEEPNAQNEKQIKFLQEHLKTTYNADESHFCFVVKYLKQTPKIKHGLNLNIPDTLFFLQGKPGFYVYTSRKEKQLIFKFFQNGNVKLLHIQKSMFVNKQEYEMQKAEKKNKIQMDTKKDMNGQNNLQGWNEQNNEYKNYSELSSIKQQLLNSQSNQKSMNKAKKKQYFLPKYQCKKCKQDYEFSKDSCKFLCPDPCRQFYLDEVDTTCLCNRQGESCPLASLCNKPEDMQDCVIIKNQKIISESEKEHPMSIMKPNINKQKIIRIELRIKDIKNPQQCGLGIVFINEKEEDNLYYNQIKFENFFFKNQDKKNKIGYFMFLNGELNPILAEKLNSKFTASQQAIKNTKFNQPYESPKKNKIAMHIQRNDIIEFTIDPVNNKLEFKNQRTEEFIERPDIIIPKGHKIHPCVILGEVGDKIEYIEAREMTDISMVTFKKVENISIYNEYQFLQIMQKGSSSKFWSEVQYIQNFLGREISNRKINENSQFKQEIIKQDFKYDLEFYDPLFERAKNDIKIINQDICKASSEYVEREVEFSYEENLMKQESQKYMRQEVKGQQKIKKNAQSIKQECDQELSQYEKALGNKVHTANQFVIDKQAENLLKIFEKKENINHEHYFAQEMEQNQNTNYNKNNNDMSNSFINCNGIQNQKMLYKGGNTQIIQRMSSQNKIKQIDAQRVNNVFYSQSKKQSLPGILYE</sequence>
<dbReference type="GO" id="GO:0005886">
    <property type="term" value="C:plasma membrane"/>
    <property type="evidence" value="ECO:0007669"/>
    <property type="project" value="TreeGrafter"/>
</dbReference>
<dbReference type="InterPro" id="IPR000008">
    <property type="entry name" value="C2_dom"/>
</dbReference>
<dbReference type="SUPFAM" id="SSF49562">
    <property type="entry name" value="C2 domain (Calcium/lipid-binding domain, CaLB)"/>
    <property type="match status" value="1"/>
</dbReference>
<keyword evidence="3" id="KW-1185">Reference proteome</keyword>
<dbReference type="PANTHER" id="PTHR10857">
    <property type="entry name" value="COPINE"/>
    <property type="match status" value="1"/>
</dbReference>
<feature type="domain" description="C2" evidence="1">
    <location>
        <begin position="103"/>
        <end position="233"/>
    </location>
</feature>
<name>A0A0V0QI05_PSEPJ</name>
<accession>A0A0V0QI05</accession>
<proteinExistence type="predicted"/>
<dbReference type="PROSITE" id="PS50004">
    <property type="entry name" value="C2"/>
    <property type="match status" value="1"/>
</dbReference>
<dbReference type="Gene3D" id="2.60.40.150">
    <property type="entry name" value="C2 domain"/>
    <property type="match status" value="1"/>
</dbReference>
<evidence type="ECO:0000259" key="1">
    <source>
        <dbReference type="PROSITE" id="PS50004"/>
    </source>
</evidence>
<dbReference type="Pfam" id="PF00168">
    <property type="entry name" value="C2"/>
    <property type="match status" value="1"/>
</dbReference>
<dbReference type="GO" id="GO:0005544">
    <property type="term" value="F:calcium-dependent phospholipid binding"/>
    <property type="evidence" value="ECO:0007669"/>
    <property type="project" value="InterPro"/>
</dbReference>